<accession>A0A1I3EFW9</accession>
<name>A0A1I3EFW9_9PLAN</name>
<evidence type="ECO:0000313" key="1">
    <source>
        <dbReference type="EMBL" id="SFH97857.1"/>
    </source>
</evidence>
<proteinExistence type="predicted"/>
<dbReference type="STRING" id="1576369.SAMN05421753_104205"/>
<protein>
    <submittedName>
        <fullName evidence="1">Uncharacterized protein</fullName>
    </submittedName>
</protein>
<sequence length="85" mass="9106">MSETPPSALTDDELKAIAERFPMGRNGSKAVSTLLAHIAALTGERDRYKLALEHIRAHQVAVAGPNVAAFSATWHIADKALKGDQ</sequence>
<evidence type="ECO:0000313" key="2">
    <source>
        <dbReference type="Proteomes" id="UP000199518"/>
    </source>
</evidence>
<gene>
    <name evidence="1" type="ORF">SAMN05421753_104205</name>
</gene>
<dbReference type="AlphaFoldDB" id="A0A1I3EFW9"/>
<dbReference type="RefSeq" id="WP_092048598.1">
    <property type="nucleotide sequence ID" value="NZ_FOQD01000004.1"/>
</dbReference>
<reference evidence="2" key="1">
    <citation type="submission" date="2016-10" db="EMBL/GenBank/DDBJ databases">
        <authorList>
            <person name="Varghese N."/>
            <person name="Submissions S."/>
        </authorList>
    </citation>
    <scope>NUCLEOTIDE SEQUENCE [LARGE SCALE GENOMIC DNA]</scope>
    <source>
        <strain evidence="2">DSM 26348</strain>
    </source>
</reference>
<dbReference type="Proteomes" id="UP000199518">
    <property type="component" value="Unassembled WGS sequence"/>
</dbReference>
<dbReference type="EMBL" id="FOQD01000004">
    <property type="protein sequence ID" value="SFH97857.1"/>
    <property type="molecule type" value="Genomic_DNA"/>
</dbReference>
<keyword evidence="2" id="KW-1185">Reference proteome</keyword>
<organism evidence="1 2">
    <name type="scientific">Planctomicrobium piriforme</name>
    <dbReference type="NCBI Taxonomy" id="1576369"/>
    <lineage>
        <taxon>Bacteria</taxon>
        <taxon>Pseudomonadati</taxon>
        <taxon>Planctomycetota</taxon>
        <taxon>Planctomycetia</taxon>
        <taxon>Planctomycetales</taxon>
        <taxon>Planctomycetaceae</taxon>
        <taxon>Planctomicrobium</taxon>
    </lineage>
</organism>